<proteinExistence type="predicted"/>
<protein>
    <submittedName>
        <fullName evidence="2">Uncharacterized protein</fullName>
    </submittedName>
</protein>
<keyword evidence="1" id="KW-0812">Transmembrane</keyword>
<dbReference type="Proteomes" id="UP000323142">
    <property type="component" value="Unassembled WGS sequence"/>
</dbReference>
<feature type="transmembrane region" description="Helical" evidence="1">
    <location>
        <begin position="21"/>
        <end position="38"/>
    </location>
</feature>
<evidence type="ECO:0000313" key="3">
    <source>
        <dbReference type="Proteomes" id="UP000323142"/>
    </source>
</evidence>
<comment type="caution">
    <text evidence="2">The sequence shown here is derived from an EMBL/GenBank/DDBJ whole genome shotgun (WGS) entry which is preliminary data.</text>
</comment>
<organism evidence="2 3">
    <name type="scientific">Salinarimonas soli</name>
    <dbReference type="NCBI Taxonomy" id="1638099"/>
    <lineage>
        <taxon>Bacteria</taxon>
        <taxon>Pseudomonadati</taxon>
        <taxon>Pseudomonadota</taxon>
        <taxon>Alphaproteobacteria</taxon>
        <taxon>Hyphomicrobiales</taxon>
        <taxon>Salinarimonadaceae</taxon>
        <taxon>Salinarimonas</taxon>
    </lineage>
</organism>
<dbReference type="EMBL" id="VUOA01000021">
    <property type="protein sequence ID" value="KAA2236955.1"/>
    <property type="molecule type" value="Genomic_DNA"/>
</dbReference>
<keyword evidence="1" id="KW-1133">Transmembrane helix</keyword>
<reference evidence="2 3" key="1">
    <citation type="submission" date="2019-09" db="EMBL/GenBank/DDBJ databases">
        <title>Salinarimonas rosea gen. nov., sp. nov., a new member of the a-2 subgroup of the Proteobacteria.</title>
        <authorList>
            <person name="Liu J."/>
        </authorList>
    </citation>
    <scope>NUCLEOTIDE SEQUENCE [LARGE SCALE GENOMIC DNA]</scope>
    <source>
        <strain evidence="2 3">BN140002</strain>
    </source>
</reference>
<keyword evidence="1" id="KW-0472">Membrane</keyword>
<reference evidence="2 3" key="2">
    <citation type="submission" date="2019-09" db="EMBL/GenBank/DDBJ databases">
        <authorList>
            <person name="Jin C."/>
        </authorList>
    </citation>
    <scope>NUCLEOTIDE SEQUENCE [LARGE SCALE GENOMIC DNA]</scope>
    <source>
        <strain evidence="2 3">BN140002</strain>
    </source>
</reference>
<gene>
    <name evidence="2" type="ORF">F0L46_11830</name>
</gene>
<dbReference type="OrthoDB" id="9959817at2"/>
<evidence type="ECO:0000256" key="1">
    <source>
        <dbReference type="SAM" id="Phobius"/>
    </source>
</evidence>
<name>A0A5B2VDV1_9HYPH</name>
<evidence type="ECO:0000313" key="2">
    <source>
        <dbReference type="EMBL" id="KAA2236955.1"/>
    </source>
</evidence>
<dbReference type="RefSeq" id="WP_149817732.1">
    <property type="nucleotide sequence ID" value="NZ_VUOA01000021.1"/>
</dbReference>
<accession>A0A5B2VDV1</accession>
<keyword evidence="3" id="KW-1185">Reference proteome</keyword>
<dbReference type="AlphaFoldDB" id="A0A5B2VDV1"/>
<sequence length="249" mass="27981">METVRAVLAAFWAALPGNAEFWAGIFGTVVGGVLTLLGQRQEAKRAKAERAEDRKAEQEANAYSLLFKVLKVHALLDGLHSHMEEPFVGEKPRAAEAPEPWQFYLPLANVPDRVEFSAQEMSLLLAIQEDEVFNDLMNLELKYNSTLDGLTTLNLERSQLADMLKPQEMEGNQASSYLTKEQVLALRPRMVAVNGLFEHLRESTKRDFALADSVLHRMHDGFRRKLGIKQKLQVSREGAPDRPADKLQG</sequence>